<gene>
    <name evidence="7" type="primary">gidB</name>
    <name evidence="6" type="synonym">rsmG</name>
    <name evidence="7" type="ORF">NCTC12475_00621</name>
</gene>
<feature type="binding site" evidence="6">
    <location>
        <position position="64"/>
    </location>
    <ligand>
        <name>S-adenosyl-L-methionine</name>
        <dbReference type="ChEBI" id="CHEBI:59789"/>
    </ligand>
</feature>
<dbReference type="GO" id="GO:0070043">
    <property type="term" value="F:rRNA (guanine-N7-)-methyltransferase activity"/>
    <property type="evidence" value="ECO:0007669"/>
    <property type="project" value="UniProtKB-UniRule"/>
</dbReference>
<evidence type="ECO:0000313" key="8">
    <source>
        <dbReference type="Proteomes" id="UP000254920"/>
    </source>
</evidence>
<feature type="binding site" evidence="6">
    <location>
        <position position="124"/>
    </location>
    <ligand>
        <name>S-adenosyl-L-methionine</name>
        <dbReference type="ChEBI" id="CHEBI:59789"/>
    </ligand>
</feature>
<evidence type="ECO:0000256" key="3">
    <source>
        <dbReference type="ARBA" id="ARBA00022603"/>
    </source>
</evidence>
<dbReference type="SUPFAM" id="SSF53335">
    <property type="entry name" value="S-adenosyl-L-methionine-dependent methyltransferases"/>
    <property type="match status" value="1"/>
</dbReference>
<dbReference type="GO" id="GO:0005829">
    <property type="term" value="C:cytosol"/>
    <property type="evidence" value="ECO:0007669"/>
    <property type="project" value="TreeGrafter"/>
</dbReference>
<keyword evidence="8" id="KW-1185">Reference proteome</keyword>
<evidence type="ECO:0000256" key="1">
    <source>
        <dbReference type="ARBA" id="ARBA00022490"/>
    </source>
</evidence>
<sequence length="180" mass="20994">MIDIPDNFYEKCDKFKEILYKFNTIHSFTTYKNIDDVIEDSIKPLEFLNFYPKNAIDIGSGAGFPAIFLALILKDCKWSLYEPHTKKSSFLNYVKVALNLENIIVYNAKIESCKKFIADFITSRAVMKTKDLLQICNGFYDENTKFLFYKGSSVEDEIQDLNTKIFNDGVRNYLFMEKLC</sequence>
<dbReference type="InterPro" id="IPR029063">
    <property type="entry name" value="SAM-dependent_MTases_sf"/>
</dbReference>
<dbReference type="HAMAP" id="MF_00074">
    <property type="entry name" value="16SrRNA_methyltr_G"/>
    <property type="match status" value="1"/>
</dbReference>
<proteinExistence type="inferred from homology"/>
<accession>A0A381DIB9</accession>
<keyword evidence="5 6" id="KW-0949">S-adenosyl-L-methionine</keyword>
<dbReference type="RefSeq" id="WP_089183338.1">
    <property type="nucleotide sequence ID" value="NZ_CP043427.1"/>
</dbReference>
<dbReference type="InterPro" id="IPR003682">
    <property type="entry name" value="rRNA_ssu_MeTfrase_G"/>
</dbReference>
<organism evidence="7 8">
    <name type="scientific">Campylobacter sputorum subsp. sputorum</name>
    <dbReference type="NCBI Taxonomy" id="32024"/>
    <lineage>
        <taxon>Bacteria</taxon>
        <taxon>Pseudomonadati</taxon>
        <taxon>Campylobacterota</taxon>
        <taxon>Epsilonproteobacteria</taxon>
        <taxon>Campylobacterales</taxon>
        <taxon>Campylobacteraceae</taxon>
        <taxon>Campylobacter</taxon>
    </lineage>
</organism>
<reference evidence="7 8" key="1">
    <citation type="submission" date="2018-06" db="EMBL/GenBank/DDBJ databases">
        <authorList>
            <consortium name="Pathogen Informatics"/>
            <person name="Doyle S."/>
        </authorList>
    </citation>
    <scope>NUCLEOTIDE SEQUENCE [LARGE SCALE GENOMIC DNA]</scope>
    <source>
        <strain evidence="7 8">NCTC12475</strain>
    </source>
</reference>
<dbReference type="OrthoDB" id="9808773at2"/>
<comment type="subcellular location">
    <subcellularLocation>
        <location evidence="6">Cytoplasm</location>
    </subcellularLocation>
</comment>
<name>A0A381DIB9_9BACT</name>
<evidence type="ECO:0000256" key="2">
    <source>
        <dbReference type="ARBA" id="ARBA00022552"/>
    </source>
</evidence>
<dbReference type="EC" id="2.1.1.-" evidence="6"/>
<dbReference type="GeneID" id="93091061"/>
<comment type="function">
    <text evidence="6">Specifically methylates the N7 position of a guanine in 16S rRNA.</text>
</comment>
<keyword evidence="3 6" id="KW-0489">Methyltransferase</keyword>
<dbReference type="PANTHER" id="PTHR31760:SF0">
    <property type="entry name" value="S-ADENOSYL-L-METHIONINE-DEPENDENT METHYLTRANSFERASES SUPERFAMILY PROTEIN"/>
    <property type="match status" value="1"/>
</dbReference>
<dbReference type="Pfam" id="PF02527">
    <property type="entry name" value="GidB"/>
    <property type="match status" value="1"/>
</dbReference>
<dbReference type="PIRSF" id="PIRSF003078">
    <property type="entry name" value="GidB"/>
    <property type="match status" value="1"/>
</dbReference>
<dbReference type="EMBL" id="UFVD01000001">
    <property type="protein sequence ID" value="SUX10426.1"/>
    <property type="molecule type" value="Genomic_DNA"/>
</dbReference>
<evidence type="ECO:0000313" key="7">
    <source>
        <dbReference type="EMBL" id="SUX10426.1"/>
    </source>
</evidence>
<evidence type="ECO:0000256" key="4">
    <source>
        <dbReference type="ARBA" id="ARBA00022679"/>
    </source>
</evidence>
<feature type="binding site" evidence="6">
    <location>
        <position position="59"/>
    </location>
    <ligand>
        <name>S-adenosyl-L-methionine</name>
        <dbReference type="ChEBI" id="CHEBI:59789"/>
    </ligand>
</feature>
<dbReference type="Gene3D" id="3.40.50.150">
    <property type="entry name" value="Vaccinia Virus protein VP39"/>
    <property type="match status" value="1"/>
</dbReference>
<dbReference type="STRING" id="32024.GCA_000788295_01053"/>
<protein>
    <recommendedName>
        <fullName evidence="6">Ribosomal RNA small subunit methyltransferase G</fullName>
        <ecNumber evidence="6">2.1.1.-</ecNumber>
    </recommendedName>
    <alternativeName>
        <fullName evidence="6">16S rRNA 7-methylguanosine methyltransferase</fullName>
        <shortName evidence="6">16S rRNA m7G methyltransferase</shortName>
    </alternativeName>
</protein>
<keyword evidence="2 6" id="KW-0698">rRNA processing</keyword>
<comment type="similarity">
    <text evidence="6">Belongs to the methyltransferase superfamily. RNA methyltransferase RsmG family.</text>
</comment>
<evidence type="ECO:0000256" key="6">
    <source>
        <dbReference type="HAMAP-Rule" id="MF_00074"/>
    </source>
</evidence>
<dbReference type="NCBIfam" id="TIGR00138">
    <property type="entry name" value="rsmG_gidB"/>
    <property type="match status" value="1"/>
</dbReference>
<keyword evidence="4 6" id="KW-0808">Transferase</keyword>
<feature type="binding site" evidence="6">
    <location>
        <begin position="110"/>
        <end position="111"/>
    </location>
    <ligand>
        <name>S-adenosyl-L-methionine</name>
        <dbReference type="ChEBI" id="CHEBI:59789"/>
    </ligand>
</feature>
<dbReference type="Proteomes" id="UP000254920">
    <property type="component" value="Unassembled WGS sequence"/>
</dbReference>
<keyword evidence="1 6" id="KW-0963">Cytoplasm</keyword>
<dbReference type="AlphaFoldDB" id="A0A381DIB9"/>
<comment type="caution">
    <text evidence="6">Lacks conserved residue(s) required for the propagation of feature annotation.</text>
</comment>
<dbReference type="PANTHER" id="PTHR31760">
    <property type="entry name" value="S-ADENOSYL-L-METHIONINE-DEPENDENT METHYLTRANSFERASES SUPERFAMILY PROTEIN"/>
    <property type="match status" value="1"/>
</dbReference>
<evidence type="ECO:0000256" key="5">
    <source>
        <dbReference type="ARBA" id="ARBA00022691"/>
    </source>
</evidence>